<feature type="non-terminal residue" evidence="1">
    <location>
        <position position="1"/>
    </location>
</feature>
<proteinExistence type="predicted"/>
<dbReference type="AlphaFoldDB" id="A0A161X302"/>
<protein>
    <submittedName>
        <fullName evidence="1">Uncharacterized protein</fullName>
    </submittedName>
</protein>
<reference evidence="1 2" key="1">
    <citation type="submission" date="2015-06" db="EMBL/GenBank/DDBJ databases">
        <title>Survival trade-offs in plant roots during colonization by closely related pathogenic and mutualistic fungi.</title>
        <authorList>
            <person name="Hacquard S."/>
            <person name="Kracher B."/>
            <person name="Hiruma K."/>
            <person name="Weinman A."/>
            <person name="Muench P."/>
            <person name="Garrido Oter R."/>
            <person name="Ver Loren van Themaat E."/>
            <person name="Dallerey J.-F."/>
            <person name="Damm U."/>
            <person name="Henrissat B."/>
            <person name="Lespinet O."/>
            <person name="Thon M."/>
            <person name="Kemen E."/>
            <person name="McHardy A.C."/>
            <person name="Schulze-Lefert P."/>
            <person name="O'Connell R.J."/>
        </authorList>
    </citation>
    <scope>NUCLEOTIDE SEQUENCE [LARGE SCALE GENOMIC DNA]</scope>
    <source>
        <strain evidence="1 2">MAFF 238704</strain>
    </source>
</reference>
<evidence type="ECO:0000313" key="1">
    <source>
        <dbReference type="EMBL" id="KZL88096.1"/>
    </source>
</evidence>
<dbReference type="Proteomes" id="UP000076584">
    <property type="component" value="Unassembled WGS sequence"/>
</dbReference>
<gene>
    <name evidence="1" type="ORF">CI238_04954</name>
</gene>
<accession>A0A161X302</accession>
<sequence>LAGAAAEAVPGEGEGVVDAVVVADGAKSVSGYLSSRMCHSLGAGIGTYEVSTGAEEVCYYAREKTRMSMVGNDLGGAPLRSPNSMKPAITFTFRPCACYKKKVPYASRQTGCSSGVGGEVGKSRIQFEYKEYSGKQWRRWMSLLFRVLCLACVNRSPDEKP</sequence>
<dbReference type="EMBL" id="LFIW01000073">
    <property type="protein sequence ID" value="KZL88096.1"/>
    <property type="molecule type" value="Genomic_DNA"/>
</dbReference>
<name>A0A161X302_COLIC</name>
<evidence type="ECO:0000313" key="2">
    <source>
        <dbReference type="Proteomes" id="UP000076584"/>
    </source>
</evidence>
<comment type="caution">
    <text evidence="1">The sequence shown here is derived from an EMBL/GenBank/DDBJ whole genome shotgun (WGS) entry which is preliminary data.</text>
</comment>
<keyword evidence="2" id="KW-1185">Reference proteome</keyword>
<organism evidence="1 2">
    <name type="scientific">Colletotrichum incanum</name>
    <name type="common">Soybean anthracnose fungus</name>
    <dbReference type="NCBI Taxonomy" id="1573173"/>
    <lineage>
        <taxon>Eukaryota</taxon>
        <taxon>Fungi</taxon>
        <taxon>Dikarya</taxon>
        <taxon>Ascomycota</taxon>
        <taxon>Pezizomycotina</taxon>
        <taxon>Sordariomycetes</taxon>
        <taxon>Hypocreomycetidae</taxon>
        <taxon>Glomerellales</taxon>
        <taxon>Glomerellaceae</taxon>
        <taxon>Colletotrichum</taxon>
        <taxon>Colletotrichum spaethianum species complex</taxon>
    </lineage>
</organism>